<comment type="caution">
    <text evidence="6">The sequence shown here is derived from an EMBL/GenBank/DDBJ whole genome shotgun (WGS) entry which is preliminary data.</text>
</comment>
<keyword evidence="2" id="KW-0645">Protease</keyword>
<gene>
    <name evidence="6" type="ORF">QYF49_21360</name>
</gene>
<dbReference type="Proteomes" id="UP001168694">
    <property type="component" value="Unassembled WGS sequence"/>
</dbReference>
<dbReference type="RefSeq" id="WP_290401615.1">
    <property type="nucleotide sequence ID" value="NZ_JAUHLN010000005.1"/>
</dbReference>
<evidence type="ECO:0000313" key="6">
    <source>
        <dbReference type="EMBL" id="MDN4075511.1"/>
    </source>
</evidence>
<reference evidence="6" key="1">
    <citation type="submission" date="2023-06" db="EMBL/GenBank/DDBJ databases">
        <title>Draft Genome Sequences of Representative Paenibacillus Polymyxa, Bacillus cereus, Fictibacillus sp., and Brevibacillus agri Strains Isolated from Amazonian Dark Earth.</title>
        <authorList>
            <person name="Pellegrinetti T.A."/>
            <person name="Cunha I.C.M."/>
            <person name="Chaves M.G."/>
            <person name="Freitas A.S."/>
            <person name="Silva A.V.R."/>
            <person name="Tsai S.M."/>
            <person name="Mendes L.W."/>
        </authorList>
    </citation>
    <scope>NUCLEOTIDE SEQUENCE</scope>
    <source>
        <strain evidence="6">CENA-BCM004</strain>
    </source>
</reference>
<proteinExistence type="inferred from homology"/>
<dbReference type="InterPro" id="IPR051202">
    <property type="entry name" value="Peptidase_C40"/>
</dbReference>
<keyword evidence="3" id="KW-0378">Hydrolase</keyword>
<protein>
    <submittedName>
        <fullName evidence="6">NlpC/P60 family protein</fullName>
    </submittedName>
</protein>
<evidence type="ECO:0000259" key="5">
    <source>
        <dbReference type="PROSITE" id="PS51935"/>
    </source>
</evidence>
<dbReference type="InterPro" id="IPR000064">
    <property type="entry name" value="NLP_P60_dom"/>
</dbReference>
<evidence type="ECO:0000256" key="2">
    <source>
        <dbReference type="ARBA" id="ARBA00022670"/>
    </source>
</evidence>
<keyword evidence="7" id="KW-1185">Reference proteome</keyword>
<sequence length="95" mass="10532">MGDGGYSFDVEEVHHIMKGFLGRPYVWEVETPAAGEFDCLGLLEYAFAQVGIDMYGTAQSQYLKTVPVPEDQIKQGDLVFFSTYKPGASHVGMYV</sequence>
<evidence type="ECO:0000256" key="4">
    <source>
        <dbReference type="ARBA" id="ARBA00022807"/>
    </source>
</evidence>
<dbReference type="PROSITE" id="PS51935">
    <property type="entry name" value="NLPC_P60"/>
    <property type="match status" value="1"/>
</dbReference>
<dbReference type="PANTHER" id="PTHR47053">
    <property type="entry name" value="MUREIN DD-ENDOPEPTIDASE MEPH-RELATED"/>
    <property type="match status" value="1"/>
</dbReference>
<evidence type="ECO:0000256" key="3">
    <source>
        <dbReference type="ARBA" id="ARBA00022801"/>
    </source>
</evidence>
<accession>A0ABT8EC58</accession>
<dbReference type="SUPFAM" id="SSF54001">
    <property type="entry name" value="Cysteine proteinases"/>
    <property type="match status" value="1"/>
</dbReference>
<dbReference type="PANTHER" id="PTHR47053:SF1">
    <property type="entry name" value="MUREIN DD-ENDOPEPTIDASE MEPH-RELATED"/>
    <property type="match status" value="1"/>
</dbReference>
<feature type="domain" description="NlpC/P60" evidence="5">
    <location>
        <begin position="7"/>
        <end position="95"/>
    </location>
</feature>
<name>A0ABT8EC58_9BACL</name>
<dbReference type="EMBL" id="JAUHLN010000005">
    <property type="protein sequence ID" value="MDN4075511.1"/>
    <property type="molecule type" value="Genomic_DNA"/>
</dbReference>
<dbReference type="Pfam" id="PF00877">
    <property type="entry name" value="NLPC_P60"/>
    <property type="match status" value="1"/>
</dbReference>
<dbReference type="Gene3D" id="3.90.1720.10">
    <property type="entry name" value="endopeptidase domain like (from Nostoc punctiforme)"/>
    <property type="match status" value="1"/>
</dbReference>
<comment type="similarity">
    <text evidence="1">Belongs to the peptidase C40 family.</text>
</comment>
<evidence type="ECO:0000256" key="1">
    <source>
        <dbReference type="ARBA" id="ARBA00007074"/>
    </source>
</evidence>
<organism evidence="6 7">
    <name type="scientific">Fictibacillus terranigra</name>
    <dbReference type="NCBI Taxonomy" id="3058424"/>
    <lineage>
        <taxon>Bacteria</taxon>
        <taxon>Bacillati</taxon>
        <taxon>Bacillota</taxon>
        <taxon>Bacilli</taxon>
        <taxon>Bacillales</taxon>
        <taxon>Fictibacillaceae</taxon>
        <taxon>Fictibacillus</taxon>
    </lineage>
</organism>
<evidence type="ECO:0000313" key="7">
    <source>
        <dbReference type="Proteomes" id="UP001168694"/>
    </source>
</evidence>
<keyword evidence="4" id="KW-0788">Thiol protease</keyword>
<dbReference type="InterPro" id="IPR038765">
    <property type="entry name" value="Papain-like_cys_pep_sf"/>
</dbReference>